<evidence type="ECO:0000259" key="1">
    <source>
        <dbReference type="Pfam" id="PF02581"/>
    </source>
</evidence>
<sequence length="171" mass="18107">MPRLVLLSDARNDAVLARALARLPRGSALVFRHYHLAPEARRQRWAALRRLAAPRGVALIAAGARCGRGGQGRYGAPDALGRESGLRLATAHSLREIAAAARVRADAVLLSPVLPTRSHPGAPVLGMVRFLLLARHSPVPVLALGGMNRAAARRLPRQGAVQGWAAIDGLS</sequence>
<dbReference type="GO" id="GO:0004789">
    <property type="term" value="F:thiamine-phosphate diphosphorylase activity"/>
    <property type="evidence" value="ECO:0007669"/>
    <property type="project" value="UniProtKB-EC"/>
</dbReference>
<dbReference type="InterPro" id="IPR022998">
    <property type="entry name" value="ThiamineP_synth_TenI"/>
</dbReference>
<keyword evidence="3" id="KW-1185">Reference proteome</keyword>
<keyword evidence="2" id="KW-0808">Transferase</keyword>
<dbReference type="EC" id="2.5.1.3" evidence="2"/>
<proteinExistence type="predicted"/>
<gene>
    <name evidence="2" type="ORF">J2792_003693</name>
</gene>
<organism evidence="2 3">
    <name type="scientific">Novosphingobium capsulatum</name>
    <dbReference type="NCBI Taxonomy" id="13688"/>
    <lineage>
        <taxon>Bacteria</taxon>
        <taxon>Pseudomonadati</taxon>
        <taxon>Pseudomonadota</taxon>
        <taxon>Alphaproteobacteria</taxon>
        <taxon>Sphingomonadales</taxon>
        <taxon>Sphingomonadaceae</taxon>
        <taxon>Novosphingobium</taxon>
    </lineage>
</organism>
<evidence type="ECO:0000313" key="2">
    <source>
        <dbReference type="EMBL" id="MDR6512806.1"/>
    </source>
</evidence>
<dbReference type="SUPFAM" id="SSF51391">
    <property type="entry name" value="Thiamin phosphate synthase"/>
    <property type="match status" value="1"/>
</dbReference>
<reference evidence="2 3" key="1">
    <citation type="submission" date="2023-07" db="EMBL/GenBank/DDBJ databases">
        <title>Sorghum-associated microbial communities from plants grown in Nebraska, USA.</title>
        <authorList>
            <person name="Schachtman D."/>
        </authorList>
    </citation>
    <scope>NUCLEOTIDE SEQUENCE [LARGE SCALE GENOMIC DNA]</scope>
    <source>
        <strain evidence="2 3">DS1027</strain>
    </source>
</reference>
<dbReference type="EMBL" id="JAVDRD010000012">
    <property type="protein sequence ID" value="MDR6512806.1"/>
    <property type="molecule type" value="Genomic_DNA"/>
</dbReference>
<evidence type="ECO:0000313" key="3">
    <source>
        <dbReference type="Proteomes" id="UP001184150"/>
    </source>
</evidence>
<name>A0ABU1MR26_9SPHN</name>
<dbReference type="Pfam" id="PF02581">
    <property type="entry name" value="TMP-TENI"/>
    <property type="match status" value="1"/>
</dbReference>
<dbReference type="InterPro" id="IPR036206">
    <property type="entry name" value="ThiamineP_synth_sf"/>
</dbReference>
<dbReference type="InterPro" id="IPR013785">
    <property type="entry name" value="Aldolase_TIM"/>
</dbReference>
<accession>A0ABU1MR26</accession>
<comment type="caution">
    <text evidence="2">The sequence shown here is derived from an EMBL/GenBank/DDBJ whole genome shotgun (WGS) entry which is preliminary data.</text>
</comment>
<dbReference type="Gene3D" id="3.20.20.70">
    <property type="entry name" value="Aldolase class I"/>
    <property type="match status" value="1"/>
</dbReference>
<dbReference type="Proteomes" id="UP001184150">
    <property type="component" value="Unassembled WGS sequence"/>
</dbReference>
<feature type="domain" description="Thiamine phosphate synthase/TenI" evidence="1">
    <location>
        <begin position="90"/>
        <end position="168"/>
    </location>
</feature>
<protein>
    <submittedName>
        <fullName evidence="2">Thiamine-phosphate pyrophosphorylase</fullName>
        <ecNumber evidence="2">2.5.1.3</ecNumber>
    </submittedName>
</protein>